<dbReference type="AlphaFoldDB" id="A0A1I3PWK0"/>
<accession>A0A1I3PWK0</accession>
<dbReference type="SUPFAM" id="SSF52540">
    <property type="entry name" value="P-loop containing nucleoside triphosphate hydrolases"/>
    <property type="match status" value="1"/>
</dbReference>
<evidence type="ECO:0000313" key="1">
    <source>
        <dbReference type="EMBL" id="SFJ25983.1"/>
    </source>
</evidence>
<dbReference type="EMBL" id="FOSB01000001">
    <property type="protein sequence ID" value="SFJ25983.1"/>
    <property type="molecule type" value="Genomic_DNA"/>
</dbReference>
<sequence length="65" mass="7351">MYNKEVTVHKYKRIHIIGSVASGKTTLAKRLSSTWNILIMNWTTLCGSDIIQATGEEQKRKGKNT</sequence>
<dbReference type="Gene3D" id="3.40.50.300">
    <property type="entry name" value="P-loop containing nucleotide triphosphate hydrolases"/>
    <property type="match status" value="1"/>
</dbReference>
<dbReference type="InterPro" id="IPR027417">
    <property type="entry name" value="P-loop_NTPase"/>
</dbReference>
<gene>
    <name evidence="1" type="ORF">SAMN04487936_101463</name>
</gene>
<name>A0A1I3PWK0_HALDA</name>
<keyword evidence="2" id="KW-1185">Reference proteome</keyword>
<dbReference type="CDD" id="cd02019">
    <property type="entry name" value="NK"/>
    <property type="match status" value="1"/>
</dbReference>
<dbReference type="Proteomes" id="UP000183557">
    <property type="component" value="Unassembled WGS sequence"/>
</dbReference>
<evidence type="ECO:0008006" key="3">
    <source>
        <dbReference type="Google" id="ProtNLM"/>
    </source>
</evidence>
<proteinExistence type="predicted"/>
<protein>
    <recommendedName>
        <fullName evidence="3">AAA domain-containing protein</fullName>
    </recommendedName>
</protein>
<organism evidence="1 2">
    <name type="scientific">Halobacillus dabanensis</name>
    <dbReference type="NCBI Taxonomy" id="240302"/>
    <lineage>
        <taxon>Bacteria</taxon>
        <taxon>Bacillati</taxon>
        <taxon>Bacillota</taxon>
        <taxon>Bacilli</taxon>
        <taxon>Bacillales</taxon>
        <taxon>Bacillaceae</taxon>
        <taxon>Halobacillus</taxon>
    </lineage>
</organism>
<evidence type="ECO:0000313" key="2">
    <source>
        <dbReference type="Proteomes" id="UP000183557"/>
    </source>
</evidence>
<reference evidence="2" key="1">
    <citation type="submission" date="2016-10" db="EMBL/GenBank/DDBJ databases">
        <authorList>
            <person name="Varghese N."/>
            <person name="Submissions S."/>
        </authorList>
    </citation>
    <scope>NUCLEOTIDE SEQUENCE [LARGE SCALE GENOMIC DNA]</scope>
    <source>
        <strain evidence="2">CGMCC 1.3704</strain>
    </source>
</reference>